<sequence length="235" mass="27090">MRVTEKMQLIENIAVTLQERYTFDDLDMFFGEFDVSEANGSYSSKRVYAKDRLRGAKNSELKKIATELGLDTDHIIKTPPKNWENTASVKAFISHTATHKEYATRLRDVLKPHNIDCFVAHEDIKPSEEWMEEIRKALNTMDFFISIHTKGFSERIWCQQEIGYATARNVKIIPVKFDEDPEGFIGKYQALIRRKKNAEEIGQDILGLLADDEKTKDLYAEKIAPPPSLDDEIPF</sequence>
<dbReference type="Proteomes" id="UP000632498">
    <property type="component" value="Unassembled WGS sequence"/>
</dbReference>
<dbReference type="PROSITE" id="PS50104">
    <property type="entry name" value="TIR"/>
    <property type="match status" value="1"/>
</dbReference>
<reference evidence="2" key="2">
    <citation type="submission" date="2020-09" db="EMBL/GenBank/DDBJ databases">
        <authorList>
            <person name="Sun Q."/>
            <person name="Zhou Y."/>
        </authorList>
    </citation>
    <scope>NUCLEOTIDE SEQUENCE</scope>
    <source>
        <strain evidence="2">CGMCC 1.15254</strain>
    </source>
</reference>
<feature type="domain" description="TIR" evidence="1">
    <location>
        <begin position="87"/>
        <end position="205"/>
    </location>
</feature>
<proteinExistence type="predicted"/>
<dbReference type="SUPFAM" id="SSF52200">
    <property type="entry name" value="Toll/Interleukin receptor TIR domain"/>
    <property type="match status" value="1"/>
</dbReference>
<evidence type="ECO:0000259" key="1">
    <source>
        <dbReference type="PROSITE" id="PS50104"/>
    </source>
</evidence>
<dbReference type="Pfam" id="PF13676">
    <property type="entry name" value="TIR_2"/>
    <property type="match status" value="1"/>
</dbReference>
<dbReference type="AlphaFoldDB" id="A0A917CAM1"/>
<organism evidence="2 3">
    <name type="scientific">Terasakiella brassicae</name>
    <dbReference type="NCBI Taxonomy" id="1634917"/>
    <lineage>
        <taxon>Bacteria</taxon>
        <taxon>Pseudomonadati</taxon>
        <taxon>Pseudomonadota</taxon>
        <taxon>Alphaproteobacteria</taxon>
        <taxon>Rhodospirillales</taxon>
        <taxon>Terasakiellaceae</taxon>
        <taxon>Terasakiella</taxon>
    </lineage>
</organism>
<reference evidence="2" key="1">
    <citation type="journal article" date="2014" name="Int. J. Syst. Evol. Microbiol.">
        <title>Complete genome sequence of Corynebacterium casei LMG S-19264T (=DSM 44701T), isolated from a smear-ripened cheese.</title>
        <authorList>
            <consortium name="US DOE Joint Genome Institute (JGI-PGF)"/>
            <person name="Walter F."/>
            <person name="Albersmeier A."/>
            <person name="Kalinowski J."/>
            <person name="Ruckert C."/>
        </authorList>
    </citation>
    <scope>NUCLEOTIDE SEQUENCE</scope>
    <source>
        <strain evidence="2">CGMCC 1.15254</strain>
    </source>
</reference>
<dbReference type="EMBL" id="BMHV01000041">
    <property type="protein sequence ID" value="GGF75719.1"/>
    <property type="molecule type" value="Genomic_DNA"/>
</dbReference>
<dbReference type="RefSeq" id="WP_188667108.1">
    <property type="nucleotide sequence ID" value="NZ_BMHV01000041.1"/>
</dbReference>
<keyword evidence="3" id="KW-1185">Reference proteome</keyword>
<accession>A0A917CAM1</accession>
<comment type="caution">
    <text evidence="2">The sequence shown here is derived from an EMBL/GenBank/DDBJ whole genome shotgun (WGS) entry which is preliminary data.</text>
</comment>
<dbReference type="InterPro" id="IPR035897">
    <property type="entry name" value="Toll_tir_struct_dom_sf"/>
</dbReference>
<evidence type="ECO:0000313" key="2">
    <source>
        <dbReference type="EMBL" id="GGF75719.1"/>
    </source>
</evidence>
<protein>
    <recommendedName>
        <fullName evidence="1">TIR domain-containing protein</fullName>
    </recommendedName>
</protein>
<gene>
    <name evidence="2" type="ORF">GCM10011332_32170</name>
</gene>
<name>A0A917CAM1_9PROT</name>
<dbReference type="GO" id="GO:0007165">
    <property type="term" value="P:signal transduction"/>
    <property type="evidence" value="ECO:0007669"/>
    <property type="project" value="InterPro"/>
</dbReference>
<dbReference type="Gene3D" id="3.40.50.10140">
    <property type="entry name" value="Toll/interleukin-1 receptor homology (TIR) domain"/>
    <property type="match status" value="1"/>
</dbReference>
<evidence type="ECO:0000313" key="3">
    <source>
        <dbReference type="Proteomes" id="UP000632498"/>
    </source>
</evidence>
<dbReference type="InterPro" id="IPR000157">
    <property type="entry name" value="TIR_dom"/>
</dbReference>